<keyword evidence="3" id="KW-1185">Reference proteome</keyword>
<dbReference type="AlphaFoldDB" id="A0AAJ0FCL1"/>
<sequence length="282" mass="31066">MTSRLLTHPSSIAVGSIQIERLPLLEAPPPVVHSDVPAACSVQLSAAGPMSRRGILDASGCLQKCLRPEIQPKATTASRCLACPYPPPHFPVRIDINLVPKILCESRKPILRTILVGRFSSQYDRSPTLCAWWDVRQRDCRGLFISSSDTTYGFPSAGAGRERPPQRAGLLATTRQVINRSRYETPEGFQHVQSVISRVIMSRPGSRRRRRHGSDIQTATSPNQSETSRLARRVAGPDPGNHNLYQKQKFGLVPRVGSTSTKPVESNCLRQPLDGEETTSID</sequence>
<comment type="caution">
    <text evidence="2">The sequence shown here is derived from an EMBL/GenBank/DDBJ whole genome shotgun (WGS) entry which is preliminary data.</text>
</comment>
<dbReference type="EMBL" id="MU839829">
    <property type="protein sequence ID" value="KAK1758458.1"/>
    <property type="molecule type" value="Genomic_DNA"/>
</dbReference>
<proteinExistence type="predicted"/>
<gene>
    <name evidence="2" type="ORF">QBC47DRAFT_358307</name>
</gene>
<feature type="compositionally biased region" description="Polar residues" evidence="1">
    <location>
        <begin position="215"/>
        <end position="228"/>
    </location>
</feature>
<dbReference type="Proteomes" id="UP001239445">
    <property type="component" value="Unassembled WGS sequence"/>
</dbReference>
<evidence type="ECO:0000313" key="3">
    <source>
        <dbReference type="Proteomes" id="UP001239445"/>
    </source>
</evidence>
<name>A0AAJ0FCL1_9PEZI</name>
<organism evidence="2 3">
    <name type="scientific">Echria macrotheca</name>
    <dbReference type="NCBI Taxonomy" id="438768"/>
    <lineage>
        <taxon>Eukaryota</taxon>
        <taxon>Fungi</taxon>
        <taxon>Dikarya</taxon>
        <taxon>Ascomycota</taxon>
        <taxon>Pezizomycotina</taxon>
        <taxon>Sordariomycetes</taxon>
        <taxon>Sordariomycetidae</taxon>
        <taxon>Sordariales</taxon>
        <taxon>Schizotheciaceae</taxon>
        <taxon>Echria</taxon>
    </lineage>
</organism>
<evidence type="ECO:0000256" key="1">
    <source>
        <dbReference type="SAM" id="MobiDB-lite"/>
    </source>
</evidence>
<feature type="region of interest" description="Disordered" evidence="1">
    <location>
        <begin position="202"/>
        <end position="282"/>
    </location>
</feature>
<evidence type="ECO:0000313" key="2">
    <source>
        <dbReference type="EMBL" id="KAK1758458.1"/>
    </source>
</evidence>
<accession>A0AAJ0FCL1</accession>
<reference evidence="2" key="1">
    <citation type="submission" date="2023-06" db="EMBL/GenBank/DDBJ databases">
        <title>Genome-scale phylogeny and comparative genomics of the fungal order Sordariales.</title>
        <authorList>
            <consortium name="Lawrence Berkeley National Laboratory"/>
            <person name="Hensen N."/>
            <person name="Bonometti L."/>
            <person name="Westerberg I."/>
            <person name="Brannstrom I.O."/>
            <person name="Guillou S."/>
            <person name="Cros-Aarteil S."/>
            <person name="Calhoun S."/>
            <person name="Haridas S."/>
            <person name="Kuo A."/>
            <person name="Mondo S."/>
            <person name="Pangilinan J."/>
            <person name="Riley R."/>
            <person name="Labutti K."/>
            <person name="Andreopoulos B."/>
            <person name="Lipzen A."/>
            <person name="Chen C."/>
            <person name="Yanf M."/>
            <person name="Daum C."/>
            <person name="Ng V."/>
            <person name="Clum A."/>
            <person name="Steindorff A."/>
            <person name="Ohm R."/>
            <person name="Martin F."/>
            <person name="Silar P."/>
            <person name="Natvig D."/>
            <person name="Lalanne C."/>
            <person name="Gautier V."/>
            <person name="Ament-Velasquez S.L."/>
            <person name="Kruys A."/>
            <person name="Hutchinson M.I."/>
            <person name="Powell A.J."/>
            <person name="Barry K."/>
            <person name="Miller A.N."/>
            <person name="Grigoriev I.V."/>
            <person name="Debuchy R."/>
            <person name="Gladieux P."/>
            <person name="Thoren M.H."/>
            <person name="Johannesson H."/>
        </authorList>
    </citation>
    <scope>NUCLEOTIDE SEQUENCE</scope>
    <source>
        <strain evidence="2">PSN4</strain>
    </source>
</reference>
<protein>
    <submittedName>
        <fullName evidence="2">Uncharacterized protein</fullName>
    </submittedName>
</protein>